<dbReference type="Pfam" id="PF26466">
    <property type="entry name" value="DNA_primase_lrg_N"/>
    <property type="match status" value="1"/>
</dbReference>
<dbReference type="AlphaFoldDB" id="A0A813Q1V2"/>
<feature type="binding site" evidence="11">
    <location>
        <position position="370"/>
    </location>
    <ligand>
        <name>[4Fe-4S] cluster</name>
        <dbReference type="ChEBI" id="CHEBI:49883"/>
    </ligand>
</feature>
<sequence length="483" mass="56498">MIIGGGRKQESVSRNIKREVVSPLLMYNSPPDGRLEFDEFASVAIERFSILQMFETIGARYMKGGNDYLSKLDTELRKLGFLKTILCSSKDTPIDEAELNKDIVSHFILRLAFCQTEELKRWFIQQECDLFRYKLNRIQNDQAIIEKFLQDNDLLYVPITDSEKDGIMDSLIEMGGSPNVIKNTHYFKINFLEVLDLVKTRRVLVKKGFAYVTIADFGSVLTHVFRTRLSKSLATLSRHIKEIEEDQRISDLLKILRERDIGENYSDTTARDHLTAESLDSHSIKSFPMCMRNLHEALKSNHHLRHYGRLQYLLFLKGIGLPLEESLKFWRNEFSKGSISVDKFEKEYAYNIRHSYGKEGKRTSYTPYSCLKIITSHMPGNNDYHGCPFKHFEREFLKQKLKQYGRSQDETNQIMDHADSNNYQIACQRYFEFAHKTEEIVPINHPNQYFEQSMRLINGNNRPGRQNPNQSIKMEHIKIEMTQ</sequence>
<dbReference type="GO" id="GO:0051539">
    <property type="term" value="F:4 iron, 4 sulfur cluster binding"/>
    <property type="evidence" value="ECO:0007669"/>
    <property type="project" value="UniProtKB-UniRule"/>
</dbReference>
<evidence type="ECO:0000256" key="2">
    <source>
        <dbReference type="ARBA" id="ARBA00019038"/>
    </source>
</evidence>
<gene>
    <name evidence="13" type="ORF">OXX778_LOCUS4399</name>
</gene>
<dbReference type="GO" id="GO:0046872">
    <property type="term" value="F:metal ion binding"/>
    <property type="evidence" value="ECO:0007669"/>
    <property type="project" value="UniProtKB-UniRule"/>
</dbReference>
<dbReference type="Pfam" id="PF04104">
    <property type="entry name" value="DNA_primase_lrg"/>
    <property type="match status" value="1"/>
</dbReference>
<keyword evidence="8 10" id="KW-0411">Iron-sulfur</keyword>
<dbReference type="OrthoDB" id="421393at2759"/>
<comment type="function">
    <text evidence="10">DNA primase is the polymerase that synthesizes small RNA primers for the Okazaki fragments made during discontinuous DNA replication.</text>
</comment>
<evidence type="ECO:0000259" key="12">
    <source>
        <dbReference type="Pfam" id="PF04104"/>
    </source>
</evidence>
<evidence type="ECO:0000256" key="11">
    <source>
        <dbReference type="PIRSR" id="PIRSR009449-1"/>
    </source>
</evidence>
<dbReference type="InterPro" id="IPR016558">
    <property type="entry name" value="DNA_primase_lsu_euk"/>
</dbReference>
<keyword evidence="6 10" id="KW-0479">Metal-binding</keyword>
<evidence type="ECO:0000313" key="14">
    <source>
        <dbReference type="Proteomes" id="UP000663879"/>
    </source>
</evidence>
<dbReference type="PANTHER" id="PTHR10537:SF3">
    <property type="entry name" value="DNA PRIMASE LARGE SUBUNIT"/>
    <property type="match status" value="1"/>
</dbReference>
<dbReference type="GO" id="GO:0006269">
    <property type="term" value="P:DNA replication, synthesis of primer"/>
    <property type="evidence" value="ECO:0007669"/>
    <property type="project" value="UniProtKB-KW"/>
</dbReference>
<dbReference type="Gene3D" id="1.20.930.80">
    <property type="match status" value="1"/>
</dbReference>
<dbReference type="EMBL" id="CAJNOC010000428">
    <property type="protein sequence ID" value="CAF0760455.1"/>
    <property type="molecule type" value="Genomic_DNA"/>
</dbReference>
<feature type="domain" description="DNA primase large subunit C-terminal" evidence="12">
    <location>
        <begin position="283"/>
        <end position="450"/>
    </location>
</feature>
<protein>
    <recommendedName>
        <fullName evidence="2 10">DNA primase large subunit</fullName>
    </recommendedName>
</protein>
<dbReference type="GO" id="GO:0006270">
    <property type="term" value="P:DNA replication initiation"/>
    <property type="evidence" value="ECO:0007669"/>
    <property type="project" value="TreeGrafter"/>
</dbReference>
<dbReference type="GO" id="GO:0005658">
    <property type="term" value="C:alpha DNA polymerase:primase complex"/>
    <property type="evidence" value="ECO:0007669"/>
    <property type="project" value="TreeGrafter"/>
</dbReference>
<evidence type="ECO:0000256" key="7">
    <source>
        <dbReference type="ARBA" id="ARBA00023004"/>
    </source>
</evidence>
<keyword evidence="5 10" id="KW-0235">DNA replication</keyword>
<evidence type="ECO:0000256" key="6">
    <source>
        <dbReference type="ARBA" id="ARBA00022723"/>
    </source>
</evidence>
<evidence type="ECO:0000256" key="3">
    <source>
        <dbReference type="ARBA" id="ARBA00022485"/>
    </source>
</evidence>
<dbReference type="PANTHER" id="PTHR10537">
    <property type="entry name" value="DNA PRIMASE LARGE SUBUNIT"/>
    <property type="match status" value="1"/>
</dbReference>
<keyword evidence="7 10" id="KW-0408">Iron</keyword>
<comment type="cofactor">
    <cofactor evidence="10">
        <name>[4Fe-4S] cluster</name>
        <dbReference type="ChEBI" id="CHEBI:49883"/>
    </cofactor>
    <text evidence="10">Binds 1 [4Fe-4S] cluster.</text>
</comment>
<evidence type="ECO:0000256" key="10">
    <source>
        <dbReference type="PIRNR" id="PIRNR009449"/>
    </source>
</evidence>
<evidence type="ECO:0000313" key="13">
    <source>
        <dbReference type="EMBL" id="CAF0760455.1"/>
    </source>
</evidence>
<evidence type="ECO:0000256" key="8">
    <source>
        <dbReference type="ARBA" id="ARBA00023014"/>
    </source>
</evidence>
<evidence type="ECO:0000256" key="1">
    <source>
        <dbReference type="ARBA" id="ARBA00010564"/>
    </source>
</evidence>
<dbReference type="Proteomes" id="UP000663879">
    <property type="component" value="Unassembled WGS sequence"/>
</dbReference>
<name>A0A813Q1V2_9BILA</name>
<feature type="binding site" evidence="11">
    <location>
        <position position="427"/>
    </location>
    <ligand>
        <name>[4Fe-4S] cluster</name>
        <dbReference type="ChEBI" id="CHEBI:49883"/>
    </ligand>
</feature>
<keyword evidence="14" id="KW-1185">Reference proteome</keyword>
<proteinExistence type="inferred from homology"/>
<dbReference type="CDD" id="cd07322">
    <property type="entry name" value="PriL_PriS_Eukaryotic"/>
    <property type="match status" value="1"/>
</dbReference>
<keyword evidence="9 10" id="KW-0238">DNA-binding</keyword>
<feature type="binding site" evidence="11">
    <location>
        <position position="290"/>
    </location>
    <ligand>
        <name>[4Fe-4S] cluster</name>
        <dbReference type="ChEBI" id="CHEBI:49883"/>
    </ligand>
</feature>
<organism evidence="13 14">
    <name type="scientific">Brachionus calyciflorus</name>
    <dbReference type="NCBI Taxonomy" id="104777"/>
    <lineage>
        <taxon>Eukaryota</taxon>
        <taxon>Metazoa</taxon>
        <taxon>Spiralia</taxon>
        <taxon>Gnathifera</taxon>
        <taxon>Rotifera</taxon>
        <taxon>Eurotatoria</taxon>
        <taxon>Monogononta</taxon>
        <taxon>Pseudotrocha</taxon>
        <taxon>Ploima</taxon>
        <taxon>Brachionidae</taxon>
        <taxon>Brachionus</taxon>
    </lineage>
</organism>
<evidence type="ECO:0000256" key="5">
    <source>
        <dbReference type="ARBA" id="ARBA00022705"/>
    </source>
</evidence>
<keyword evidence="3 10" id="KW-0004">4Fe-4S</keyword>
<dbReference type="PIRSF" id="PIRSF009449">
    <property type="entry name" value="DNA_primase_large_subunit"/>
    <property type="match status" value="1"/>
</dbReference>
<reference evidence="13" key="1">
    <citation type="submission" date="2021-02" db="EMBL/GenBank/DDBJ databases">
        <authorList>
            <person name="Nowell W R."/>
        </authorList>
    </citation>
    <scope>NUCLEOTIDE SEQUENCE</scope>
    <source>
        <strain evidence="13">Ploen Becks lab</strain>
    </source>
</reference>
<dbReference type="InterPro" id="IPR058560">
    <property type="entry name" value="DNA_primase_C"/>
</dbReference>
<comment type="caution">
    <text evidence="13">The sequence shown here is derived from an EMBL/GenBank/DDBJ whole genome shotgun (WGS) entry which is preliminary data.</text>
</comment>
<accession>A0A813Q1V2</accession>
<evidence type="ECO:0000256" key="4">
    <source>
        <dbReference type="ARBA" id="ARBA00022515"/>
    </source>
</evidence>
<dbReference type="GO" id="GO:0003677">
    <property type="term" value="F:DNA binding"/>
    <property type="evidence" value="ECO:0007669"/>
    <property type="project" value="UniProtKB-UniRule"/>
</dbReference>
<evidence type="ECO:0000256" key="9">
    <source>
        <dbReference type="ARBA" id="ARBA00023125"/>
    </source>
</evidence>
<dbReference type="InterPro" id="IPR007238">
    <property type="entry name" value="DNA_primase_lsu_euk/arc"/>
</dbReference>
<comment type="similarity">
    <text evidence="1 10">Belongs to the eukaryotic-type primase large subunit family.</text>
</comment>
<feature type="binding site" evidence="11">
    <location>
        <position position="387"/>
    </location>
    <ligand>
        <name>[4Fe-4S] cluster</name>
        <dbReference type="ChEBI" id="CHEBI:49883"/>
    </ligand>
</feature>
<keyword evidence="4 10" id="KW-0639">Primosome</keyword>